<dbReference type="PANTHER" id="PTHR30629">
    <property type="entry name" value="PROPHAGE INTEGRASE"/>
    <property type="match status" value="1"/>
</dbReference>
<reference evidence="6 7" key="1">
    <citation type="journal article" date="2020" name="Int. J. Syst. Evol. Microbiol.">
        <title>Novel acetic acid bacteria from cider fermentations: Acetobacter conturbans sp. nov. and Acetobacter fallax sp. nov.</title>
        <authorList>
            <person name="Sombolestani A.S."/>
            <person name="Cleenwerck I."/>
            <person name="Cnockaert M."/>
            <person name="Borremans W."/>
            <person name="Wieme A.D."/>
            <person name="De Vuyst L."/>
            <person name="Vandamme P."/>
        </authorList>
    </citation>
    <scope>NUCLEOTIDE SEQUENCE [LARGE SCALE GENOMIC DNA]</scope>
    <source>
        <strain evidence="6 7">LMG 30640</strain>
    </source>
</reference>
<dbReference type="InterPro" id="IPR002104">
    <property type="entry name" value="Integrase_catalytic"/>
</dbReference>
<evidence type="ECO:0000256" key="2">
    <source>
        <dbReference type="ARBA" id="ARBA00022908"/>
    </source>
</evidence>
<dbReference type="EMBL" id="WOTB01000031">
    <property type="protein sequence ID" value="NHN86313.1"/>
    <property type="molecule type" value="Genomic_DNA"/>
</dbReference>
<dbReference type="Pfam" id="PF00589">
    <property type="entry name" value="Phage_integrase"/>
    <property type="match status" value="1"/>
</dbReference>
<dbReference type="InterPro" id="IPR025166">
    <property type="entry name" value="Integrase_DNA_bind_dom"/>
</dbReference>
<dbReference type="Pfam" id="PF22022">
    <property type="entry name" value="Phage_int_M"/>
    <property type="match status" value="1"/>
</dbReference>
<dbReference type="Gene3D" id="1.10.150.130">
    <property type="match status" value="1"/>
</dbReference>
<dbReference type="InterPro" id="IPR011010">
    <property type="entry name" value="DNA_brk_join_enz"/>
</dbReference>
<feature type="domain" description="Tyr recombinase" evidence="5">
    <location>
        <begin position="203"/>
        <end position="386"/>
    </location>
</feature>
<dbReference type="InterPro" id="IPR010998">
    <property type="entry name" value="Integrase_recombinase_N"/>
</dbReference>
<dbReference type="RefSeq" id="WP_173584688.1">
    <property type="nucleotide sequence ID" value="NZ_WOTB01000031.1"/>
</dbReference>
<comment type="caution">
    <text evidence="6">The sequence shown here is derived from an EMBL/GenBank/DDBJ whole genome shotgun (WGS) entry which is preliminary data.</text>
</comment>
<evidence type="ECO:0000256" key="1">
    <source>
        <dbReference type="ARBA" id="ARBA00008857"/>
    </source>
</evidence>
<dbReference type="InterPro" id="IPR050808">
    <property type="entry name" value="Phage_Integrase"/>
</dbReference>
<dbReference type="Gene3D" id="3.30.160.390">
    <property type="entry name" value="Integrase, DNA-binding domain"/>
    <property type="match status" value="1"/>
</dbReference>
<dbReference type="PANTHER" id="PTHR30629:SF2">
    <property type="entry name" value="PROPHAGE INTEGRASE INTS-RELATED"/>
    <property type="match status" value="1"/>
</dbReference>
<sequence>MALTDLAVRNAAPRAKEYKLADSGGLHLLVTPAGGKLWRFKFRAHGKEKRLTFGKYPEVSLADARRKRDAARRDIAGGIDPAAQKALERIVLRAALADTFGELATEYVDKAEREGRAPATVSKLRWLADQLRPEIGHRPVSAIEPPEILATLRRLEKAGNLETARRARSFASRVFKYAVQTGRAKNDPAMLLQGAITAPRVKHHAAILTPSRVGDLLRAIETYSGQPATMLALKLSPHVFVRPGELRQAEWSEIDFEAAVWRIPAVRTKTRREHAAPLSHQALDILAQARVFSGHGRYVFPAMGKPGRALSENTIVAALRRMDFGPDEMSAHGFRATASTLLNESGKWHPDAIERALAHKDTDNVRAAYHRGAHWAERVEMAQWWSDHLDALRDGAAILPFKGKRA</sequence>
<evidence type="ECO:0000256" key="4">
    <source>
        <dbReference type="ARBA" id="ARBA00023172"/>
    </source>
</evidence>
<comment type="similarity">
    <text evidence="1">Belongs to the 'phage' integrase family.</text>
</comment>
<dbReference type="InterPro" id="IPR053876">
    <property type="entry name" value="Phage_int_M"/>
</dbReference>
<evidence type="ECO:0000259" key="5">
    <source>
        <dbReference type="PROSITE" id="PS51898"/>
    </source>
</evidence>
<dbReference type="Gene3D" id="1.10.443.10">
    <property type="entry name" value="Intergrase catalytic core"/>
    <property type="match status" value="1"/>
</dbReference>
<name>A0ABX0JWE4_9PROT</name>
<gene>
    <name evidence="6" type="ORF">GOB93_16955</name>
</gene>
<organism evidence="6 7">
    <name type="scientific">Acetobacter musti</name>
    <dbReference type="NCBI Taxonomy" id="864732"/>
    <lineage>
        <taxon>Bacteria</taxon>
        <taxon>Pseudomonadati</taxon>
        <taxon>Pseudomonadota</taxon>
        <taxon>Alphaproteobacteria</taxon>
        <taxon>Acetobacterales</taxon>
        <taxon>Acetobacteraceae</taxon>
        <taxon>Acetobacter</taxon>
    </lineage>
</organism>
<proteinExistence type="inferred from homology"/>
<keyword evidence="7" id="KW-1185">Reference proteome</keyword>
<dbReference type="Proteomes" id="UP000635278">
    <property type="component" value="Unassembled WGS sequence"/>
</dbReference>
<dbReference type="PROSITE" id="PS51898">
    <property type="entry name" value="TYR_RECOMBINASE"/>
    <property type="match status" value="1"/>
</dbReference>
<dbReference type="Pfam" id="PF13356">
    <property type="entry name" value="Arm-DNA-bind_3"/>
    <property type="match status" value="1"/>
</dbReference>
<keyword evidence="2" id="KW-0229">DNA integration</keyword>
<protein>
    <submittedName>
        <fullName evidence="6">DUF4102 domain-containing protein</fullName>
    </submittedName>
</protein>
<dbReference type="CDD" id="cd00801">
    <property type="entry name" value="INT_P4_C"/>
    <property type="match status" value="1"/>
</dbReference>
<dbReference type="InterPro" id="IPR013762">
    <property type="entry name" value="Integrase-like_cat_sf"/>
</dbReference>
<dbReference type="InterPro" id="IPR038488">
    <property type="entry name" value="Integrase_DNA-bd_sf"/>
</dbReference>
<evidence type="ECO:0000313" key="7">
    <source>
        <dbReference type="Proteomes" id="UP000635278"/>
    </source>
</evidence>
<evidence type="ECO:0000256" key="3">
    <source>
        <dbReference type="ARBA" id="ARBA00023125"/>
    </source>
</evidence>
<keyword evidence="3" id="KW-0238">DNA-binding</keyword>
<accession>A0ABX0JWE4</accession>
<keyword evidence="4" id="KW-0233">DNA recombination</keyword>
<dbReference type="SUPFAM" id="SSF56349">
    <property type="entry name" value="DNA breaking-rejoining enzymes"/>
    <property type="match status" value="1"/>
</dbReference>
<evidence type="ECO:0000313" key="6">
    <source>
        <dbReference type="EMBL" id="NHN86313.1"/>
    </source>
</evidence>